<proteinExistence type="predicted"/>
<dbReference type="Gene3D" id="2.20.25.240">
    <property type="match status" value="1"/>
</dbReference>
<evidence type="ECO:0000259" key="4">
    <source>
        <dbReference type="Pfam" id="PF04500"/>
    </source>
</evidence>
<keyword evidence="2" id="KW-0863">Zinc-finger</keyword>
<dbReference type="Pfam" id="PF04500">
    <property type="entry name" value="FLYWCH"/>
    <property type="match status" value="1"/>
</dbReference>
<dbReference type="Proteomes" id="UP000677228">
    <property type="component" value="Unassembled WGS sequence"/>
</dbReference>
<comment type="caution">
    <text evidence="5">The sequence shown here is derived from an EMBL/GenBank/DDBJ whole genome shotgun (WGS) entry which is preliminary data.</text>
</comment>
<dbReference type="InterPro" id="IPR007588">
    <property type="entry name" value="Znf_FLYWCH"/>
</dbReference>
<name>A0A8S2FFG8_9BILA</name>
<evidence type="ECO:0000313" key="6">
    <source>
        <dbReference type="EMBL" id="CAF4236299.1"/>
    </source>
</evidence>
<evidence type="ECO:0000256" key="2">
    <source>
        <dbReference type="ARBA" id="ARBA00022771"/>
    </source>
</evidence>
<feature type="domain" description="FLYWCH-type" evidence="4">
    <location>
        <begin position="60"/>
        <end position="107"/>
    </location>
</feature>
<accession>A0A8S2FFG8</accession>
<reference evidence="5" key="1">
    <citation type="submission" date="2021-02" db="EMBL/GenBank/DDBJ databases">
        <authorList>
            <person name="Nowell W R."/>
        </authorList>
    </citation>
    <scope>NUCLEOTIDE SEQUENCE</scope>
</reference>
<dbReference type="EMBL" id="CAJNOK010028814">
    <property type="protein sequence ID" value="CAF1439788.1"/>
    <property type="molecule type" value="Genomic_DNA"/>
</dbReference>
<feature type="non-terminal residue" evidence="5">
    <location>
        <position position="1"/>
    </location>
</feature>
<keyword evidence="3" id="KW-0862">Zinc</keyword>
<dbReference type="EMBL" id="CAJOBA010050619">
    <property type="protein sequence ID" value="CAF4236299.1"/>
    <property type="molecule type" value="Genomic_DNA"/>
</dbReference>
<evidence type="ECO:0000256" key="3">
    <source>
        <dbReference type="ARBA" id="ARBA00022833"/>
    </source>
</evidence>
<dbReference type="AlphaFoldDB" id="A0A8S2FFG8"/>
<evidence type="ECO:0000313" key="7">
    <source>
        <dbReference type="Proteomes" id="UP000677228"/>
    </source>
</evidence>
<evidence type="ECO:0000313" key="5">
    <source>
        <dbReference type="EMBL" id="CAF1439788.1"/>
    </source>
</evidence>
<dbReference type="Proteomes" id="UP000682733">
    <property type="component" value="Unassembled WGS sequence"/>
</dbReference>
<evidence type="ECO:0000256" key="1">
    <source>
        <dbReference type="ARBA" id="ARBA00022723"/>
    </source>
</evidence>
<gene>
    <name evidence="5" type="ORF">OVA965_LOCUS34393</name>
    <name evidence="6" type="ORF">TMI583_LOCUS35312</name>
</gene>
<dbReference type="GO" id="GO:0008270">
    <property type="term" value="F:zinc ion binding"/>
    <property type="evidence" value="ECO:0007669"/>
    <property type="project" value="UniProtKB-KW"/>
</dbReference>
<sequence>MDKLLKVESEAKLPSYAQGTIDYTINDPRGQKLEESKVRLNDNSAFDIKFKLPDNVNLDKRLLRFNGYEYVTEKKSGEKTYWKCKDYWSKKCNVRIHTLNIDDSIVHQPKFDHDHPADAAKSEVRDLMNNLTDRAKTTNETTNDILSTFMT</sequence>
<keyword evidence="1" id="KW-0479">Metal-binding</keyword>
<protein>
    <recommendedName>
        <fullName evidence="4">FLYWCH-type domain-containing protein</fullName>
    </recommendedName>
</protein>
<organism evidence="5 7">
    <name type="scientific">Didymodactylos carnosus</name>
    <dbReference type="NCBI Taxonomy" id="1234261"/>
    <lineage>
        <taxon>Eukaryota</taxon>
        <taxon>Metazoa</taxon>
        <taxon>Spiralia</taxon>
        <taxon>Gnathifera</taxon>
        <taxon>Rotifera</taxon>
        <taxon>Eurotatoria</taxon>
        <taxon>Bdelloidea</taxon>
        <taxon>Philodinida</taxon>
        <taxon>Philodinidae</taxon>
        <taxon>Didymodactylos</taxon>
    </lineage>
</organism>